<protein>
    <recommendedName>
        <fullName evidence="3">DDB1- and CUL4-associated factor 13</fullName>
    </recommendedName>
    <alternativeName>
        <fullName evidence="8">WD repeat and SOF domain-containing protein 1</fullName>
    </alternativeName>
</protein>
<gene>
    <name evidence="12" type="ORF">CYMTET_15585</name>
</gene>
<sequence length="454" mass="50657">MKIKTIARSEEEYTRERKQDVQKVQRNLDPSLHPMAKSVEYTRALNAVKMQRVFAKPFVGALAGHSDGVTCMSKCPDRLNCIVSGASDGEIRVWDVAARQGIRKFLGHTGPISGLSVSAQGDACVSCSSDSTVRLWRLGSASAGDASAAKDSLAVQDADMIFEGKAPFRGIDHHYQKPVFATASASVDVWDHNRSEPVNSFTWGSDSVMSVRFNPADPDIFATSGSDRSIALYDVRMGTPTRKLVMANKTNAIAWNPMEPFNFTVANEDSNLYSYDMRKLKIATCIHQDFVSAVMDVDFSPTGREFVAGGYDRTVRIYAYNGGHSREVYHTKRMQRIFTVKYSGDAAYVLSGSDDMNIRIWKARASEKQGALLPREKRKAVYEKKLVERYNHLPEVRGIERHRHVPKAVVKATQVRRTMQESEQKHKKQKIAHSAPGSVPNVPARKKRVVNVLE</sequence>
<dbReference type="AlphaFoldDB" id="A0AAE0GE32"/>
<dbReference type="InterPro" id="IPR051733">
    <property type="entry name" value="WD_repeat_DCAF13/WDSOF1"/>
</dbReference>
<keyword evidence="5" id="KW-0677">Repeat</keyword>
<dbReference type="PROSITE" id="PS50082">
    <property type="entry name" value="WD_REPEATS_2"/>
    <property type="match status" value="3"/>
</dbReference>
<evidence type="ECO:0000256" key="5">
    <source>
        <dbReference type="ARBA" id="ARBA00022737"/>
    </source>
</evidence>
<dbReference type="InterPro" id="IPR036322">
    <property type="entry name" value="WD40_repeat_dom_sf"/>
</dbReference>
<name>A0AAE0GE32_9CHLO</name>
<dbReference type="PANTHER" id="PTHR22851">
    <property type="entry name" value="U3 SMALL NUCLEOLAR RNA U3 SNORNA ASSOCIATED PROTEIN"/>
    <property type="match status" value="1"/>
</dbReference>
<dbReference type="Pfam" id="PF04158">
    <property type="entry name" value="Sof1"/>
    <property type="match status" value="1"/>
</dbReference>
<dbReference type="GO" id="GO:0032040">
    <property type="term" value="C:small-subunit processome"/>
    <property type="evidence" value="ECO:0007669"/>
    <property type="project" value="TreeGrafter"/>
</dbReference>
<dbReference type="PROSITE" id="PS00678">
    <property type="entry name" value="WD_REPEATS_1"/>
    <property type="match status" value="1"/>
</dbReference>
<comment type="caution">
    <text evidence="12">The sequence shown here is derived from an EMBL/GenBank/DDBJ whole genome shotgun (WGS) entry which is preliminary data.</text>
</comment>
<evidence type="ECO:0000256" key="10">
    <source>
        <dbReference type="SAM" id="MobiDB-lite"/>
    </source>
</evidence>
<evidence type="ECO:0000256" key="8">
    <source>
        <dbReference type="ARBA" id="ARBA00032239"/>
    </source>
</evidence>
<keyword evidence="6" id="KW-0539">Nucleus</keyword>
<dbReference type="Pfam" id="PF00400">
    <property type="entry name" value="WD40"/>
    <property type="match status" value="5"/>
</dbReference>
<evidence type="ECO:0000313" key="13">
    <source>
        <dbReference type="Proteomes" id="UP001190700"/>
    </source>
</evidence>
<evidence type="ECO:0000259" key="11">
    <source>
        <dbReference type="Pfam" id="PF04158"/>
    </source>
</evidence>
<keyword evidence="13" id="KW-1185">Reference proteome</keyword>
<evidence type="ECO:0000313" key="12">
    <source>
        <dbReference type="EMBL" id="KAK3276337.1"/>
    </source>
</evidence>
<dbReference type="InterPro" id="IPR001680">
    <property type="entry name" value="WD40_rpt"/>
</dbReference>
<feature type="repeat" description="WD" evidence="9">
    <location>
        <begin position="105"/>
        <end position="146"/>
    </location>
</feature>
<comment type="subcellular location">
    <subcellularLocation>
        <location evidence="1">Nucleus</location>
        <location evidence="1">Nucleolus</location>
    </subcellularLocation>
</comment>
<evidence type="ECO:0000256" key="2">
    <source>
        <dbReference type="ARBA" id="ARBA00005649"/>
    </source>
</evidence>
<feature type="domain" description="Sof1-like protein" evidence="11">
    <location>
        <begin position="363"/>
        <end position="449"/>
    </location>
</feature>
<dbReference type="PANTHER" id="PTHR22851:SF0">
    <property type="entry name" value="DDB1- AND CUL4-ASSOCIATED FACTOR 13"/>
    <property type="match status" value="1"/>
</dbReference>
<dbReference type="InterPro" id="IPR020472">
    <property type="entry name" value="WD40_PAC1"/>
</dbReference>
<dbReference type="PROSITE" id="PS50294">
    <property type="entry name" value="WD_REPEATS_REGION"/>
    <property type="match status" value="2"/>
</dbReference>
<feature type="repeat" description="WD" evidence="9">
    <location>
        <begin position="62"/>
        <end position="104"/>
    </location>
</feature>
<dbReference type="Proteomes" id="UP001190700">
    <property type="component" value="Unassembled WGS sequence"/>
</dbReference>
<evidence type="ECO:0000256" key="7">
    <source>
        <dbReference type="ARBA" id="ARBA00023274"/>
    </source>
</evidence>
<dbReference type="EMBL" id="LGRX02006604">
    <property type="protein sequence ID" value="KAK3276337.1"/>
    <property type="molecule type" value="Genomic_DNA"/>
</dbReference>
<comment type="similarity">
    <text evidence="2">Belongs to the WD repeat DCAF13/WDSOF1 family.</text>
</comment>
<dbReference type="FunFam" id="2.130.10.10:FF:000132">
    <property type="entry name" value="DDB1- and CUL4-associated factor 13"/>
    <property type="match status" value="1"/>
</dbReference>
<evidence type="ECO:0000256" key="3">
    <source>
        <dbReference type="ARBA" id="ARBA00021762"/>
    </source>
</evidence>
<dbReference type="InterPro" id="IPR015943">
    <property type="entry name" value="WD40/YVTN_repeat-like_dom_sf"/>
</dbReference>
<dbReference type="Gene3D" id="2.130.10.10">
    <property type="entry name" value="YVTN repeat-like/Quinoprotein amine dehydrogenase"/>
    <property type="match status" value="2"/>
</dbReference>
<evidence type="ECO:0000256" key="9">
    <source>
        <dbReference type="PROSITE-ProRule" id="PRU00221"/>
    </source>
</evidence>
<proteinExistence type="inferred from homology"/>
<evidence type="ECO:0000256" key="4">
    <source>
        <dbReference type="ARBA" id="ARBA00022574"/>
    </source>
</evidence>
<dbReference type="CDD" id="cd00200">
    <property type="entry name" value="WD40"/>
    <property type="match status" value="1"/>
</dbReference>
<dbReference type="PRINTS" id="PR00320">
    <property type="entry name" value="GPROTEINBRPT"/>
</dbReference>
<feature type="repeat" description="WD" evidence="9">
    <location>
        <begin position="330"/>
        <end position="371"/>
    </location>
</feature>
<feature type="compositionally biased region" description="Basic residues" evidence="10">
    <location>
        <begin position="444"/>
        <end position="454"/>
    </location>
</feature>
<keyword evidence="4 9" id="KW-0853">WD repeat</keyword>
<keyword evidence="7" id="KW-0687">Ribonucleoprotein</keyword>
<evidence type="ECO:0000256" key="1">
    <source>
        <dbReference type="ARBA" id="ARBA00004604"/>
    </source>
</evidence>
<feature type="region of interest" description="Disordered" evidence="10">
    <location>
        <begin position="419"/>
        <end position="454"/>
    </location>
</feature>
<dbReference type="GO" id="GO:0000462">
    <property type="term" value="P:maturation of SSU-rRNA from tricistronic rRNA transcript (SSU-rRNA, 5.8S rRNA, LSU-rRNA)"/>
    <property type="evidence" value="ECO:0007669"/>
    <property type="project" value="TreeGrafter"/>
</dbReference>
<dbReference type="SUPFAM" id="SSF50978">
    <property type="entry name" value="WD40 repeat-like"/>
    <property type="match status" value="1"/>
</dbReference>
<dbReference type="SMART" id="SM00320">
    <property type="entry name" value="WD40"/>
    <property type="match status" value="6"/>
</dbReference>
<dbReference type="InterPro" id="IPR007287">
    <property type="entry name" value="Sof1"/>
</dbReference>
<evidence type="ECO:0000256" key="6">
    <source>
        <dbReference type="ARBA" id="ARBA00023242"/>
    </source>
</evidence>
<accession>A0AAE0GE32</accession>
<reference evidence="12 13" key="1">
    <citation type="journal article" date="2015" name="Genome Biol. Evol.">
        <title>Comparative Genomics of a Bacterivorous Green Alga Reveals Evolutionary Causalities and Consequences of Phago-Mixotrophic Mode of Nutrition.</title>
        <authorList>
            <person name="Burns J.A."/>
            <person name="Paasch A."/>
            <person name="Narechania A."/>
            <person name="Kim E."/>
        </authorList>
    </citation>
    <scope>NUCLEOTIDE SEQUENCE [LARGE SCALE GENOMIC DNA]</scope>
    <source>
        <strain evidence="12 13">PLY_AMNH</strain>
    </source>
</reference>
<dbReference type="InterPro" id="IPR019775">
    <property type="entry name" value="WD40_repeat_CS"/>
</dbReference>
<organism evidence="12 13">
    <name type="scientific">Cymbomonas tetramitiformis</name>
    <dbReference type="NCBI Taxonomy" id="36881"/>
    <lineage>
        <taxon>Eukaryota</taxon>
        <taxon>Viridiplantae</taxon>
        <taxon>Chlorophyta</taxon>
        <taxon>Pyramimonadophyceae</taxon>
        <taxon>Pyramimonadales</taxon>
        <taxon>Pyramimonadaceae</taxon>
        <taxon>Cymbomonas</taxon>
    </lineage>
</organism>